<organism evidence="9 10">
    <name type="scientific">Amylocarpus encephaloides</name>
    <dbReference type="NCBI Taxonomy" id="45428"/>
    <lineage>
        <taxon>Eukaryota</taxon>
        <taxon>Fungi</taxon>
        <taxon>Dikarya</taxon>
        <taxon>Ascomycota</taxon>
        <taxon>Pezizomycotina</taxon>
        <taxon>Leotiomycetes</taxon>
        <taxon>Helotiales</taxon>
        <taxon>Helotiales incertae sedis</taxon>
        <taxon>Amylocarpus</taxon>
    </lineage>
</organism>
<comment type="caution">
    <text evidence="9">The sequence shown here is derived from an EMBL/GenBank/DDBJ whole genome shotgun (WGS) entry which is preliminary data.</text>
</comment>
<dbReference type="InterPro" id="IPR049326">
    <property type="entry name" value="Rhodopsin_dom_fungi"/>
</dbReference>
<evidence type="ECO:0000259" key="8">
    <source>
        <dbReference type="Pfam" id="PF20684"/>
    </source>
</evidence>
<evidence type="ECO:0000256" key="4">
    <source>
        <dbReference type="ARBA" id="ARBA00023136"/>
    </source>
</evidence>
<dbReference type="PANTHER" id="PTHR33048">
    <property type="entry name" value="PTH11-LIKE INTEGRAL MEMBRANE PROTEIN (AFU_ORTHOLOGUE AFUA_5G11245)"/>
    <property type="match status" value="1"/>
</dbReference>
<dbReference type="OrthoDB" id="10017208at2759"/>
<keyword evidence="4 7" id="KW-0472">Membrane</keyword>
<accession>A0A9P7YKA9</accession>
<dbReference type="GO" id="GO:0016020">
    <property type="term" value="C:membrane"/>
    <property type="evidence" value="ECO:0007669"/>
    <property type="project" value="UniProtKB-SubCell"/>
</dbReference>
<feature type="domain" description="Rhodopsin" evidence="8">
    <location>
        <begin position="63"/>
        <end position="244"/>
    </location>
</feature>
<sequence length="341" mass="38399">MNTPTHNLAENYQSKIYATIIPFAVLANLAIVLRFLSRKLQKLDYYWDDYLSLLGLLASPEDIVVFFKSLMAYEIIYFATLACTKVSILFLYRRLFPTRTFRIASNLVGALVLAWLFATILVSIFSCSPVSAFWTHAPGSKCIVSVRFYIGNAVPNIVTDFIILTLPIPVIWKLRTSLSERIALLIIFLLGGFVVIASIIRLTLLHEVQDPDFMWGFNNTVIWSSVEPSMAVISACLPTMRPLAEFILPKRFRRRNVSNYGHQSKFRNQFSNLSEVNPAPQRKGQNESDGDDTWGHKGDENLLSVAVSGNKDNNYLGGFSKGGRSTIRVDTDVRVSEQTIV</sequence>
<dbReference type="InterPro" id="IPR052337">
    <property type="entry name" value="SAT4-like"/>
</dbReference>
<evidence type="ECO:0000256" key="3">
    <source>
        <dbReference type="ARBA" id="ARBA00022989"/>
    </source>
</evidence>
<dbReference type="AlphaFoldDB" id="A0A9P7YKA9"/>
<feature type="region of interest" description="Disordered" evidence="6">
    <location>
        <begin position="271"/>
        <end position="299"/>
    </location>
</feature>
<keyword evidence="3 7" id="KW-1133">Transmembrane helix</keyword>
<dbReference type="EMBL" id="MU251443">
    <property type="protein sequence ID" value="KAG9235072.1"/>
    <property type="molecule type" value="Genomic_DNA"/>
</dbReference>
<feature type="transmembrane region" description="Helical" evidence="7">
    <location>
        <begin position="182"/>
        <end position="202"/>
    </location>
</feature>
<evidence type="ECO:0000256" key="2">
    <source>
        <dbReference type="ARBA" id="ARBA00022692"/>
    </source>
</evidence>
<reference evidence="9" key="1">
    <citation type="journal article" date="2021" name="IMA Fungus">
        <title>Genomic characterization of three marine fungi, including Emericellopsis atlantica sp. nov. with signatures of a generalist lifestyle and marine biomass degradation.</title>
        <authorList>
            <person name="Hagestad O.C."/>
            <person name="Hou L."/>
            <person name="Andersen J.H."/>
            <person name="Hansen E.H."/>
            <person name="Altermark B."/>
            <person name="Li C."/>
            <person name="Kuhnert E."/>
            <person name="Cox R.J."/>
            <person name="Crous P.W."/>
            <person name="Spatafora J.W."/>
            <person name="Lail K."/>
            <person name="Amirebrahimi M."/>
            <person name="Lipzen A."/>
            <person name="Pangilinan J."/>
            <person name="Andreopoulos W."/>
            <person name="Hayes R.D."/>
            <person name="Ng V."/>
            <person name="Grigoriev I.V."/>
            <person name="Jackson S.A."/>
            <person name="Sutton T.D.S."/>
            <person name="Dobson A.D.W."/>
            <person name="Rama T."/>
        </authorList>
    </citation>
    <scope>NUCLEOTIDE SEQUENCE</scope>
    <source>
        <strain evidence="9">TRa018bII</strain>
    </source>
</reference>
<evidence type="ECO:0000256" key="1">
    <source>
        <dbReference type="ARBA" id="ARBA00004141"/>
    </source>
</evidence>
<dbReference type="Pfam" id="PF20684">
    <property type="entry name" value="Fung_rhodopsin"/>
    <property type="match status" value="1"/>
</dbReference>
<evidence type="ECO:0000256" key="6">
    <source>
        <dbReference type="SAM" id="MobiDB-lite"/>
    </source>
</evidence>
<dbReference type="Proteomes" id="UP000824998">
    <property type="component" value="Unassembled WGS sequence"/>
</dbReference>
<evidence type="ECO:0000256" key="7">
    <source>
        <dbReference type="SAM" id="Phobius"/>
    </source>
</evidence>
<dbReference type="PANTHER" id="PTHR33048:SF47">
    <property type="entry name" value="INTEGRAL MEMBRANE PROTEIN-RELATED"/>
    <property type="match status" value="1"/>
</dbReference>
<gene>
    <name evidence="9" type="ORF">BJ875DRAFT_375047</name>
</gene>
<comment type="subcellular location">
    <subcellularLocation>
        <location evidence="1">Membrane</location>
        <topology evidence="1">Multi-pass membrane protein</topology>
    </subcellularLocation>
</comment>
<evidence type="ECO:0000313" key="9">
    <source>
        <dbReference type="EMBL" id="KAG9235072.1"/>
    </source>
</evidence>
<name>A0A9P7YKA9_9HELO</name>
<evidence type="ECO:0000313" key="10">
    <source>
        <dbReference type="Proteomes" id="UP000824998"/>
    </source>
</evidence>
<feature type="transmembrane region" description="Helical" evidence="7">
    <location>
        <begin position="104"/>
        <end position="126"/>
    </location>
</feature>
<evidence type="ECO:0000256" key="5">
    <source>
        <dbReference type="ARBA" id="ARBA00038359"/>
    </source>
</evidence>
<keyword evidence="2 7" id="KW-0812">Transmembrane</keyword>
<proteinExistence type="inferred from homology"/>
<keyword evidence="10" id="KW-1185">Reference proteome</keyword>
<feature type="transmembrane region" description="Helical" evidence="7">
    <location>
        <begin position="146"/>
        <end position="170"/>
    </location>
</feature>
<feature type="transmembrane region" description="Helical" evidence="7">
    <location>
        <begin position="75"/>
        <end position="92"/>
    </location>
</feature>
<feature type="transmembrane region" description="Helical" evidence="7">
    <location>
        <begin position="16"/>
        <end position="37"/>
    </location>
</feature>
<comment type="similarity">
    <text evidence="5">Belongs to the SAT4 family.</text>
</comment>
<protein>
    <submittedName>
        <fullName evidence="9">Integral membrane protein</fullName>
    </submittedName>
</protein>